<sequence>MRILSVVTLVTPTGDFGGPVRVAVNQAAALRAQGHEVVVIAAARGYEGEFPTDVEGVPVRLFPARTALPGTGFAGLRAAGMRRWIREHRNDFDVAHIHIARDLVTLPAADLVRRLGLPYVLQPHGMIDPSSNPLAAPLDAALTRRVLRDAAAVFYLTPVEKEGLAAVGGGDLDLMFLGNGVPEQPAAGTGPTSGELEVLFLARIAPRKRPTAFVDAAAALAPAHPDVRFRLVGPDEGEGGAVTAAIAAAGLGDRLEWEGPIAPELSVGRLARASVYVLPSVDEPFPMSVLEAMSLGKPVVITDTCGLAPFVAETGSGIVVDDSIEQLTAAIDALISDPTMTRSMGNAAAEATRERMSMAAVARSLAETYSAAGSSRR</sequence>
<dbReference type="EMBL" id="QEOP01000001">
    <property type="protein sequence ID" value="PVZ95895.1"/>
    <property type="molecule type" value="Genomic_DNA"/>
</dbReference>
<dbReference type="PANTHER" id="PTHR12526:SF636">
    <property type="entry name" value="BLL3647 PROTEIN"/>
    <property type="match status" value="1"/>
</dbReference>
<dbReference type="InterPro" id="IPR001296">
    <property type="entry name" value="Glyco_trans_1"/>
</dbReference>
<feature type="domain" description="Glycosyl transferase family 1" evidence="3">
    <location>
        <begin position="193"/>
        <end position="349"/>
    </location>
</feature>
<reference evidence="5 6" key="1">
    <citation type="submission" date="2018-05" db="EMBL/GenBank/DDBJ databases">
        <title>Amnibacterium sp. M8JJ-5, whole genome shotgun sequence.</title>
        <authorList>
            <person name="Tuo L."/>
        </authorList>
    </citation>
    <scope>NUCLEOTIDE SEQUENCE [LARGE SCALE GENOMIC DNA]</scope>
    <source>
        <strain evidence="5 6">M8JJ-5</strain>
    </source>
</reference>
<evidence type="ECO:0000313" key="6">
    <source>
        <dbReference type="Proteomes" id="UP000244893"/>
    </source>
</evidence>
<dbReference type="OrthoDB" id="4316343at2"/>
<comment type="caution">
    <text evidence="5">The sequence shown here is derived from an EMBL/GenBank/DDBJ whole genome shotgun (WGS) entry which is preliminary data.</text>
</comment>
<evidence type="ECO:0000313" key="5">
    <source>
        <dbReference type="EMBL" id="PVZ95895.1"/>
    </source>
</evidence>
<evidence type="ECO:0000256" key="1">
    <source>
        <dbReference type="ARBA" id="ARBA00022676"/>
    </source>
</evidence>
<evidence type="ECO:0000256" key="2">
    <source>
        <dbReference type="ARBA" id="ARBA00022679"/>
    </source>
</evidence>
<protein>
    <submittedName>
        <fullName evidence="5">Glycosyltransferase</fullName>
    </submittedName>
</protein>
<dbReference type="Pfam" id="PF00534">
    <property type="entry name" value="Glycos_transf_1"/>
    <property type="match status" value="1"/>
</dbReference>
<keyword evidence="1" id="KW-0328">Glycosyltransferase</keyword>
<dbReference type="AlphaFoldDB" id="A0A2V1HTH5"/>
<proteinExistence type="predicted"/>
<gene>
    <name evidence="5" type="ORF">DDQ50_05365</name>
</gene>
<dbReference type="PANTHER" id="PTHR12526">
    <property type="entry name" value="GLYCOSYLTRANSFERASE"/>
    <property type="match status" value="1"/>
</dbReference>
<accession>A0A2V1HTH5</accession>
<evidence type="ECO:0000259" key="4">
    <source>
        <dbReference type="Pfam" id="PF13579"/>
    </source>
</evidence>
<keyword evidence="2 5" id="KW-0808">Transferase</keyword>
<dbReference type="GO" id="GO:0016757">
    <property type="term" value="F:glycosyltransferase activity"/>
    <property type="evidence" value="ECO:0007669"/>
    <property type="project" value="UniProtKB-KW"/>
</dbReference>
<dbReference type="SUPFAM" id="SSF53756">
    <property type="entry name" value="UDP-Glycosyltransferase/glycogen phosphorylase"/>
    <property type="match status" value="1"/>
</dbReference>
<dbReference type="Gene3D" id="3.40.50.2000">
    <property type="entry name" value="Glycogen Phosphorylase B"/>
    <property type="match status" value="2"/>
</dbReference>
<dbReference type="Proteomes" id="UP000244893">
    <property type="component" value="Unassembled WGS sequence"/>
</dbReference>
<dbReference type="InterPro" id="IPR028098">
    <property type="entry name" value="Glyco_trans_4-like_N"/>
</dbReference>
<organism evidence="5 6">
    <name type="scientific">Amnibacterium flavum</name>
    <dbReference type="NCBI Taxonomy" id="2173173"/>
    <lineage>
        <taxon>Bacteria</taxon>
        <taxon>Bacillati</taxon>
        <taxon>Actinomycetota</taxon>
        <taxon>Actinomycetes</taxon>
        <taxon>Micrococcales</taxon>
        <taxon>Microbacteriaceae</taxon>
        <taxon>Amnibacterium</taxon>
    </lineage>
</organism>
<dbReference type="Pfam" id="PF13579">
    <property type="entry name" value="Glyco_trans_4_4"/>
    <property type="match status" value="1"/>
</dbReference>
<evidence type="ECO:0000259" key="3">
    <source>
        <dbReference type="Pfam" id="PF00534"/>
    </source>
</evidence>
<keyword evidence="6" id="KW-1185">Reference proteome</keyword>
<feature type="domain" description="Glycosyltransferase subfamily 4-like N-terminal" evidence="4">
    <location>
        <begin position="17"/>
        <end position="180"/>
    </location>
</feature>
<name>A0A2V1HTH5_9MICO</name>